<dbReference type="OrthoDB" id="9773828at2"/>
<sequence length="313" mass="34430">MKYRKLGKTELDVSVLSFGASSLGSVFREIDDHEGIRTVHEAVELGINLIDVSPYYGLTKAESVLGQAIREMDRSRFYLTTKAGRYGGDAFDFSADRIQRSVEESLARLHTDYIDILYLHDIEFGSMRQIIEESLPSLQKLKQEGKIRFAGISGLPLQIFRSVLNAPEADGFVDSVLSYCHYSLNDTSLLELLPQLDAKGIGLVNASPLSMGLLSGKEPPDWHPAGAKVKEVCRQTAEACAAEGINLPKLAIQFAVAHEGIPTTLVSTARPENIATNAAWTDEPIDPQALLRVQELLAPIHNETWLSGRPENN</sequence>
<dbReference type="SUPFAM" id="SSF51430">
    <property type="entry name" value="NAD(P)-linked oxidoreductase"/>
    <property type="match status" value="1"/>
</dbReference>
<dbReference type="EMBL" id="NMQW01000008">
    <property type="protein sequence ID" value="OXM87250.1"/>
    <property type="molecule type" value="Genomic_DNA"/>
</dbReference>
<dbReference type="GO" id="GO:0005829">
    <property type="term" value="C:cytosol"/>
    <property type="evidence" value="ECO:0007669"/>
    <property type="project" value="TreeGrafter"/>
</dbReference>
<dbReference type="CDD" id="cd19163">
    <property type="entry name" value="AKR_galDH"/>
    <property type="match status" value="1"/>
</dbReference>
<gene>
    <name evidence="2" type="ORF">CF651_06295</name>
</gene>
<dbReference type="PANTHER" id="PTHR42686:SF1">
    <property type="entry name" value="GH17980P-RELATED"/>
    <property type="match status" value="1"/>
</dbReference>
<evidence type="ECO:0000259" key="1">
    <source>
        <dbReference type="Pfam" id="PF00248"/>
    </source>
</evidence>
<evidence type="ECO:0000313" key="2">
    <source>
        <dbReference type="EMBL" id="OXM87250.1"/>
    </source>
</evidence>
<proteinExistence type="predicted"/>
<dbReference type="PANTHER" id="PTHR42686">
    <property type="entry name" value="GH17980P-RELATED"/>
    <property type="match status" value="1"/>
</dbReference>
<dbReference type="Pfam" id="PF00248">
    <property type="entry name" value="Aldo_ket_red"/>
    <property type="match status" value="1"/>
</dbReference>
<feature type="domain" description="NADP-dependent oxidoreductase" evidence="1">
    <location>
        <begin position="16"/>
        <end position="296"/>
    </location>
</feature>
<name>A0A229UV50_9BACL</name>
<dbReference type="InterPro" id="IPR023210">
    <property type="entry name" value="NADP_OxRdtase_dom"/>
</dbReference>
<dbReference type="GO" id="GO:0010349">
    <property type="term" value="F:L-galactose dehydrogenase activity"/>
    <property type="evidence" value="ECO:0007669"/>
    <property type="project" value="InterPro"/>
</dbReference>
<dbReference type="InterPro" id="IPR020471">
    <property type="entry name" value="AKR"/>
</dbReference>
<keyword evidence="3" id="KW-1185">Reference proteome</keyword>
<dbReference type="InterPro" id="IPR036812">
    <property type="entry name" value="NAD(P)_OxRdtase_dom_sf"/>
</dbReference>
<evidence type="ECO:0000313" key="3">
    <source>
        <dbReference type="Proteomes" id="UP000215509"/>
    </source>
</evidence>
<reference evidence="2 3" key="1">
    <citation type="submission" date="2017-07" db="EMBL/GenBank/DDBJ databases">
        <title>Genome sequencing and assembly of Paenibacillus rigui.</title>
        <authorList>
            <person name="Mayilraj S."/>
        </authorList>
    </citation>
    <scope>NUCLEOTIDE SEQUENCE [LARGE SCALE GENOMIC DNA]</scope>
    <source>
        <strain evidence="2 3">JCM 16352</strain>
    </source>
</reference>
<dbReference type="InterPro" id="IPR044479">
    <property type="entry name" value="LGALDH-like"/>
</dbReference>
<dbReference type="RefSeq" id="WP_094013998.1">
    <property type="nucleotide sequence ID" value="NZ_NMQW01000008.1"/>
</dbReference>
<comment type="caution">
    <text evidence="2">The sequence shown here is derived from an EMBL/GenBank/DDBJ whole genome shotgun (WGS) entry which is preliminary data.</text>
</comment>
<protein>
    <submittedName>
        <fullName evidence="2">Aldo/keto reductase</fullName>
    </submittedName>
</protein>
<dbReference type="Gene3D" id="3.20.20.100">
    <property type="entry name" value="NADP-dependent oxidoreductase domain"/>
    <property type="match status" value="1"/>
</dbReference>
<organism evidence="2 3">
    <name type="scientific">Paenibacillus rigui</name>
    <dbReference type="NCBI Taxonomy" id="554312"/>
    <lineage>
        <taxon>Bacteria</taxon>
        <taxon>Bacillati</taxon>
        <taxon>Bacillota</taxon>
        <taxon>Bacilli</taxon>
        <taxon>Bacillales</taxon>
        <taxon>Paenibacillaceae</taxon>
        <taxon>Paenibacillus</taxon>
    </lineage>
</organism>
<dbReference type="AlphaFoldDB" id="A0A229UV50"/>
<accession>A0A229UV50</accession>
<dbReference type="Proteomes" id="UP000215509">
    <property type="component" value="Unassembled WGS sequence"/>
</dbReference>